<dbReference type="KEGG" id="tpr:Tpau_1911"/>
<protein>
    <submittedName>
        <fullName evidence="1">Uncharacterized protein</fullName>
    </submittedName>
</protein>
<reference evidence="1 2" key="2">
    <citation type="journal article" date="2011" name="Stand. Genomic Sci.">
        <title>Complete genome sequence of Tsukamurella paurometabola type strain (no. 33).</title>
        <authorList>
            <person name="Munk A.C."/>
            <person name="Lapidus A."/>
            <person name="Lucas S."/>
            <person name="Nolan M."/>
            <person name="Tice H."/>
            <person name="Cheng J.F."/>
            <person name="Del Rio T.G."/>
            <person name="Goodwin L."/>
            <person name="Pitluck S."/>
            <person name="Liolios K."/>
            <person name="Huntemann M."/>
            <person name="Ivanova N."/>
            <person name="Mavromatis K."/>
            <person name="Mikhailova N."/>
            <person name="Pati A."/>
            <person name="Chen A."/>
            <person name="Palaniappan K."/>
            <person name="Tapia R."/>
            <person name="Han C."/>
            <person name="Land M."/>
            <person name="Hauser L."/>
            <person name="Chang Y.J."/>
            <person name="Jeffries C.D."/>
            <person name="Brettin T."/>
            <person name="Yasawong M."/>
            <person name="Brambilla E.M."/>
            <person name="Rohde M."/>
            <person name="Sikorski J."/>
            <person name="Goker M."/>
            <person name="Detter J.C."/>
            <person name="Woyke T."/>
            <person name="Bristow J."/>
            <person name="Eisen J.A."/>
            <person name="Markowitz V."/>
            <person name="Hugenholtz P."/>
            <person name="Kyrpides N.C."/>
            <person name="Klenk H.P."/>
        </authorList>
    </citation>
    <scope>NUCLEOTIDE SEQUENCE [LARGE SCALE GENOMIC DNA]</scope>
    <source>
        <strain evidence="2">ATCC 8368 / DSM 20162 / CCUG 35730 / CIP 100753 / JCM 10117 / KCTC 9821 / NBRC 16120 / NCIMB 702349 / NCTC 13040</strain>
    </source>
</reference>
<gene>
    <name evidence="1" type="ordered locus">Tpau_1911</name>
</gene>
<dbReference type="AlphaFoldDB" id="D5UN27"/>
<dbReference type="EMBL" id="CP001966">
    <property type="protein sequence ID" value="ADG78524.1"/>
    <property type="molecule type" value="Genomic_DNA"/>
</dbReference>
<accession>D5UN27</accession>
<reference evidence="2" key="1">
    <citation type="submission" date="2010-03" db="EMBL/GenBank/DDBJ databases">
        <title>The complete chromosome of Tsukamurella paurometabola DSM 20162.</title>
        <authorList>
            <consortium name="US DOE Joint Genome Institute (JGI-PGF)"/>
            <person name="Lucas S."/>
            <person name="Copeland A."/>
            <person name="Lapidus A."/>
            <person name="Glavina del Rio T."/>
            <person name="Dalin E."/>
            <person name="Tice H."/>
            <person name="Bruce D."/>
            <person name="Goodwin L."/>
            <person name="Pitluck S."/>
            <person name="Kyrpides N."/>
            <person name="Mavromatis K."/>
            <person name="Ivanova N."/>
            <person name="Mikhailova N."/>
            <person name="Munk A.C."/>
            <person name="Brettin T."/>
            <person name="Detter J.C."/>
            <person name="Tapia R."/>
            <person name="Han C."/>
            <person name="Larimer F."/>
            <person name="Land M."/>
            <person name="Hauser L."/>
            <person name="Markowitz V."/>
            <person name="Cheng J.-F."/>
            <person name="Hugenholtz P."/>
            <person name="Woyke T."/>
            <person name="Wu D."/>
            <person name="Jando M."/>
            <person name="Brambilla E."/>
            <person name="Klenk H.-P."/>
            <person name="Eisen J.A."/>
        </authorList>
    </citation>
    <scope>NUCLEOTIDE SEQUENCE [LARGE SCALE GENOMIC DNA]</scope>
    <source>
        <strain evidence="2">ATCC 8368 / DSM 20162 / CCUG 35730 / CIP 100753 / JCM 10117 / KCTC 9821 / NBRC 16120 / NCIMB 702349 / NCTC 13040</strain>
    </source>
</reference>
<proteinExistence type="predicted"/>
<name>D5UN27_TSUPD</name>
<evidence type="ECO:0000313" key="2">
    <source>
        <dbReference type="Proteomes" id="UP000001213"/>
    </source>
</evidence>
<dbReference type="Proteomes" id="UP000001213">
    <property type="component" value="Chromosome"/>
</dbReference>
<evidence type="ECO:0000313" key="1">
    <source>
        <dbReference type="EMBL" id="ADG78524.1"/>
    </source>
</evidence>
<sequence>MDGAVLGDADVASFEVTMADGTRWVYGVTDESSVTPDGSFGVVFACRGRQ</sequence>
<dbReference type="HOGENOM" id="CLU_3123906_0_0_11"/>
<keyword evidence="2" id="KW-1185">Reference proteome</keyword>
<organism evidence="1 2">
    <name type="scientific">Tsukamurella paurometabola (strain ATCC 8368 / DSM 20162 / CCUG 35730 / CIP 100753 / JCM 10117 / KCTC 9821 / NBRC 16120 / NCIMB 702349 / NCTC 13040)</name>
    <name type="common">Corynebacterium paurometabolum</name>
    <dbReference type="NCBI Taxonomy" id="521096"/>
    <lineage>
        <taxon>Bacteria</taxon>
        <taxon>Bacillati</taxon>
        <taxon>Actinomycetota</taxon>
        <taxon>Actinomycetes</taxon>
        <taxon>Mycobacteriales</taxon>
        <taxon>Tsukamurellaceae</taxon>
        <taxon>Tsukamurella</taxon>
    </lineage>
</organism>